<reference evidence="2" key="2">
    <citation type="submission" date="2023-04" db="EMBL/GenBank/DDBJ databases">
        <authorList>
            <person name="Bu L."/>
            <person name="Lu L."/>
            <person name="Laidemitt M.R."/>
            <person name="Zhang S.M."/>
            <person name="Mutuku M."/>
            <person name="Mkoji G."/>
            <person name="Steinauer M."/>
            <person name="Loker E.S."/>
        </authorList>
    </citation>
    <scope>NUCLEOTIDE SEQUENCE</scope>
    <source>
        <strain evidence="2">KasaAsao</strain>
        <tissue evidence="2">Whole Snail</tissue>
    </source>
</reference>
<evidence type="ECO:0000313" key="3">
    <source>
        <dbReference type="Proteomes" id="UP001233172"/>
    </source>
</evidence>
<gene>
    <name evidence="2" type="ORF">Bpfe_004015</name>
</gene>
<keyword evidence="3" id="KW-1185">Reference proteome</keyword>
<dbReference type="EMBL" id="JASAOG010000010">
    <property type="protein sequence ID" value="KAK0066583.1"/>
    <property type="molecule type" value="Genomic_DNA"/>
</dbReference>
<dbReference type="AlphaFoldDB" id="A0AAD8C5I2"/>
<name>A0AAD8C5I2_BIOPF</name>
<comment type="caution">
    <text evidence="2">The sequence shown here is derived from an EMBL/GenBank/DDBJ whole genome shotgun (WGS) entry which is preliminary data.</text>
</comment>
<reference evidence="2" key="1">
    <citation type="journal article" date="2023" name="PLoS Negl. Trop. Dis.">
        <title>A genome sequence for Biomphalaria pfeifferi, the major vector snail for the human-infecting parasite Schistosoma mansoni.</title>
        <authorList>
            <person name="Bu L."/>
            <person name="Lu L."/>
            <person name="Laidemitt M.R."/>
            <person name="Zhang S.M."/>
            <person name="Mutuku M."/>
            <person name="Mkoji G."/>
            <person name="Steinauer M."/>
            <person name="Loker E.S."/>
        </authorList>
    </citation>
    <scope>NUCLEOTIDE SEQUENCE</scope>
    <source>
        <strain evidence="2">KasaAsao</strain>
    </source>
</reference>
<evidence type="ECO:0000313" key="2">
    <source>
        <dbReference type="EMBL" id="KAK0066583.1"/>
    </source>
</evidence>
<feature type="region of interest" description="Disordered" evidence="1">
    <location>
        <begin position="28"/>
        <end position="96"/>
    </location>
</feature>
<organism evidence="2 3">
    <name type="scientific">Biomphalaria pfeifferi</name>
    <name type="common">Bloodfluke planorb</name>
    <name type="synonym">Freshwater snail</name>
    <dbReference type="NCBI Taxonomy" id="112525"/>
    <lineage>
        <taxon>Eukaryota</taxon>
        <taxon>Metazoa</taxon>
        <taxon>Spiralia</taxon>
        <taxon>Lophotrochozoa</taxon>
        <taxon>Mollusca</taxon>
        <taxon>Gastropoda</taxon>
        <taxon>Heterobranchia</taxon>
        <taxon>Euthyneura</taxon>
        <taxon>Panpulmonata</taxon>
        <taxon>Hygrophila</taxon>
        <taxon>Lymnaeoidea</taxon>
        <taxon>Planorbidae</taxon>
        <taxon>Biomphalaria</taxon>
    </lineage>
</organism>
<sequence length="134" mass="16561">MTSQAFDTSLRKRKEQKLAFGCNVISERESVRDRESERETESQRERQRVRERDRESERETESQRERVRERERDRESERETERDRESERETERERKRTNISVYDFYTDCLRDLPTLQFFCSVVCSMRNDNFKTTE</sequence>
<dbReference type="Proteomes" id="UP001233172">
    <property type="component" value="Unassembled WGS sequence"/>
</dbReference>
<accession>A0AAD8C5I2</accession>
<evidence type="ECO:0000256" key="1">
    <source>
        <dbReference type="SAM" id="MobiDB-lite"/>
    </source>
</evidence>
<protein>
    <submittedName>
        <fullName evidence="2">Uncharacterized protein</fullName>
    </submittedName>
</protein>
<proteinExistence type="predicted"/>